<feature type="binding site" evidence="12">
    <location>
        <position position="67"/>
    </location>
    <ligand>
        <name>CoA</name>
        <dbReference type="ChEBI" id="CHEBI:57287"/>
    </ligand>
</feature>
<keyword evidence="9" id="KW-0496">Mitochondrion</keyword>
<dbReference type="OrthoDB" id="5958943at2759"/>
<dbReference type="PANTHER" id="PTHR43561:SF3">
    <property type="entry name" value="HYDROXYACYL-COENZYME A DEHYDROGENASE, MITOCHONDRIAL"/>
    <property type="match status" value="1"/>
</dbReference>
<dbReference type="GO" id="GO:0006635">
    <property type="term" value="P:fatty acid beta-oxidation"/>
    <property type="evidence" value="ECO:0007669"/>
    <property type="project" value="TreeGrafter"/>
</dbReference>
<dbReference type="EMBL" id="BDGG01000020">
    <property type="protein sequence ID" value="GAV09104.1"/>
    <property type="molecule type" value="Genomic_DNA"/>
</dbReference>
<evidence type="ECO:0000256" key="1">
    <source>
        <dbReference type="ARBA" id="ARBA00004305"/>
    </source>
</evidence>
<dbReference type="SUPFAM" id="SSF51735">
    <property type="entry name" value="NAD(P)-binding Rossmann-fold domains"/>
    <property type="match status" value="1"/>
</dbReference>
<evidence type="ECO:0000256" key="7">
    <source>
        <dbReference type="ARBA" id="ARBA00023027"/>
    </source>
</evidence>
<name>A0A1D1WAV3_RAMVA</name>
<dbReference type="GO" id="GO:0070403">
    <property type="term" value="F:NAD+ binding"/>
    <property type="evidence" value="ECO:0007669"/>
    <property type="project" value="InterPro"/>
</dbReference>
<comment type="similarity">
    <text evidence="3">Belongs to the 3-hydroxyacyl-CoA dehydrogenase family.</text>
</comment>
<dbReference type="GO" id="GO:0005759">
    <property type="term" value="C:mitochondrial matrix"/>
    <property type="evidence" value="ECO:0007669"/>
    <property type="project" value="UniProtKB-SubCell"/>
</dbReference>
<dbReference type="Pfam" id="PF00725">
    <property type="entry name" value="3HCDH"/>
    <property type="match status" value="1"/>
</dbReference>
<evidence type="ECO:0000256" key="3">
    <source>
        <dbReference type="ARBA" id="ARBA00009463"/>
    </source>
</evidence>
<sequence>MLSSTVHQVVQRSYSVQKSVIRDVMVVGSGLMGTGIAQVVAAAGMNVSLVDRSTKMVDDAKSHMEKSLTKHAQKQFPDEKDKQKTFVEETLSRVRAYNDPCIPAGQADLVIEAIVEHLPSKKDLFHKIDKVAANHTIFTTNTSSLSVGAMAEATERKDRFGGLHFFSPVPVMKLVEVVRIDQTSDDTLESLMSFVKAINKVPIKCKDTRGFIVNRLLIPYTMEAIRMLERGDAAAKDIDTAMKLGAGYKVGPIELTDLTGIDLAKHIGDAWSRDHPNDPVFKPILLIDKMVAEGRIGKKSGKGFYEYADALRGDERQAIATQQAEEKAHA</sequence>
<dbReference type="PROSITE" id="PS00067">
    <property type="entry name" value="3HCDH"/>
    <property type="match status" value="1"/>
</dbReference>
<dbReference type="InterPro" id="IPR006176">
    <property type="entry name" value="3-OHacyl-CoA_DH_NAD-bd"/>
</dbReference>
<dbReference type="AlphaFoldDB" id="A0A1D1WAV3"/>
<dbReference type="InterPro" id="IPR052242">
    <property type="entry name" value="Mito_3-hydroxyacyl-CoA_DH"/>
</dbReference>
<evidence type="ECO:0000256" key="9">
    <source>
        <dbReference type="ARBA" id="ARBA00023128"/>
    </source>
</evidence>
<evidence type="ECO:0000313" key="16">
    <source>
        <dbReference type="Proteomes" id="UP000186922"/>
    </source>
</evidence>
<dbReference type="FunFam" id="3.40.50.720:FF:000009">
    <property type="entry name" value="Fatty oxidation complex, alpha subunit"/>
    <property type="match status" value="1"/>
</dbReference>
<feature type="domain" description="3-hydroxyacyl-CoA dehydrogenase NAD binding" evidence="14">
    <location>
        <begin position="24"/>
        <end position="208"/>
    </location>
</feature>
<comment type="subcellular location">
    <subcellularLocation>
        <location evidence="1">Mitochondrion matrix</location>
    </subcellularLocation>
</comment>
<accession>A0A1D1WAV3</accession>
<feature type="binding site" evidence="12">
    <location>
        <position position="74"/>
    </location>
    <ligand>
        <name>CoA</name>
        <dbReference type="ChEBI" id="CHEBI:57287"/>
    </ligand>
</feature>
<evidence type="ECO:0000256" key="6">
    <source>
        <dbReference type="ARBA" id="ARBA00023002"/>
    </source>
</evidence>
<comment type="catalytic activity">
    <reaction evidence="10">
        <text>a (3S)-3-hydroxyacyl-CoA + NAD(+) = a 3-oxoacyl-CoA + NADH + H(+)</text>
        <dbReference type="Rhea" id="RHEA:22432"/>
        <dbReference type="ChEBI" id="CHEBI:15378"/>
        <dbReference type="ChEBI" id="CHEBI:57318"/>
        <dbReference type="ChEBI" id="CHEBI:57540"/>
        <dbReference type="ChEBI" id="CHEBI:57945"/>
        <dbReference type="ChEBI" id="CHEBI:90726"/>
        <dbReference type="EC" id="1.1.1.35"/>
    </reaction>
</comment>
<dbReference type="PIRSF" id="PIRSF000105">
    <property type="entry name" value="HCDH"/>
    <property type="match status" value="1"/>
</dbReference>
<evidence type="ECO:0000259" key="13">
    <source>
        <dbReference type="Pfam" id="PF00725"/>
    </source>
</evidence>
<feature type="site" description="Important for catalytic activity" evidence="11">
    <location>
        <position position="164"/>
    </location>
</feature>
<keyword evidence="6" id="KW-0560">Oxidoreductase</keyword>
<dbReference type="InterPro" id="IPR006180">
    <property type="entry name" value="3-OHacyl-CoA_DH_CS"/>
</dbReference>
<dbReference type="EC" id="1.1.1.35" evidence="4"/>
<dbReference type="Proteomes" id="UP000186922">
    <property type="component" value="Unassembled WGS sequence"/>
</dbReference>
<keyword evidence="16" id="KW-1185">Reference proteome</keyword>
<feature type="domain" description="3-hydroxyacyl-CoA dehydrogenase C-terminal" evidence="13">
    <location>
        <begin position="210"/>
        <end position="307"/>
    </location>
</feature>
<dbReference type="Gene3D" id="1.10.1040.10">
    <property type="entry name" value="N-(1-d-carboxylethyl)-l-norvaline Dehydrogenase, domain 2"/>
    <property type="match status" value="1"/>
</dbReference>
<proteinExistence type="inferred from homology"/>
<evidence type="ECO:0000256" key="12">
    <source>
        <dbReference type="PIRSR" id="PIRSR000105-3"/>
    </source>
</evidence>
<reference evidence="15 16" key="1">
    <citation type="journal article" date="2016" name="Nat. Commun.">
        <title>Extremotolerant tardigrade genome and improved radiotolerance of human cultured cells by tardigrade-unique protein.</title>
        <authorList>
            <person name="Hashimoto T."/>
            <person name="Horikawa D.D."/>
            <person name="Saito Y."/>
            <person name="Kuwahara H."/>
            <person name="Kozuka-Hata H."/>
            <person name="Shin-I T."/>
            <person name="Minakuchi Y."/>
            <person name="Ohishi K."/>
            <person name="Motoyama A."/>
            <person name="Aizu T."/>
            <person name="Enomoto A."/>
            <person name="Kondo K."/>
            <person name="Tanaka S."/>
            <person name="Hara Y."/>
            <person name="Koshikawa S."/>
            <person name="Sagara H."/>
            <person name="Miura T."/>
            <person name="Yokobori S."/>
            <person name="Miyagawa K."/>
            <person name="Suzuki Y."/>
            <person name="Kubo T."/>
            <person name="Oyama M."/>
            <person name="Kohara Y."/>
            <person name="Fujiyama A."/>
            <person name="Arakawa K."/>
            <person name="Katayama T."/>
            <person name="Toyoda A."/>
            <person name="Kunieda T."/>
        </authorList>
    </citation>
    <scope>NUCLEOTIDE SEQUENCE [LARGE SCALE GENOMIC DNA]</scope>
    <source>
        <strain evidence="15 16">YOKOZUNA-1</strain>
    </source>
</reference>
<dbReference type="STRING" id="947166.A0A1D1WAV3"/>
<evidence type="ECO:0000256" key="4">
    <source>
        <dbReference type="ARBA" id="ARBA00013000"/>
    </source>
</evidence>
<dbReference type="GO" id="GO:0003857">
    <property type="term" value="F:(3S)-3-hydroxyacyl-CoA dehydrogenase (NAD+) activity"/>
    <property type="evidence" value="ECO:0007669"/>
    <property type="project" value="UniProtKB-EC"/>
</dbReference>
<evidence type="ECO:0000256" key="11">
    <source>
        <dbReference type="PIRSR" id="PIRSR000105-1"/>
    </source>
</evidence>
<evidence type="ECO:0000256" key="5">
    <source>
        <dbReference type="ARBA" id="ARBA00022832"/>
    </source>
</evidence>
<keyword evidence="8" id="KW-0443">Lipid metabolism</keyword>
<dbReference type="InterPro" id="IPR008927">
    <property type="entry name" value="6-PGluconate_DH-like_C_sf"/>
</dbReference>
<dbReference type="Pfam" id="PF02737">
    <property type="entry name" value="3HCDH_N"/>
    <property type="match status" value="1"/>
</dbReference>
<evidence type="ECO:0000256" key="8">
    <source>
        <dbReference type="ARBA" id="ARBA00023098"/>
    </source>
</evidence>
<gene>
    <name evidence="15" type="primary">RvY_18701-1</name>
    <name evidence="15" type="synonym">RvY_18701.1</name>
    <name evidence="15" type="ORF">RvY_18701</name>
</gene>
<dbReference type="SUPFAM" id="SSF48179">
    <property type="entry name" value="6-phosphogluconate dehydrogenase C-terminal domain-like"/>
    <property type="match status" value="1"/>
</dbReference>
<keyword evidence="7" id="KW-0520">NAD</keyword>
<dbReference type="InterPro" id="IPR036291">
    <property type="entry name" value="NAD(P)-bd_dom_sf"/>
</dbReference>
<dbReference type="InterPro" id="IPR022694">
    <property type="entry name" value="3-OHacyl-CoA_DH"/>
</dbReference>
<evidence type="ECO:0000313" key="15">
    <source>
        <dbReference type="EMBL" id="GAV09104.1"/>
    </source>
</evidence>
<feature type="binding site" evidence="12">
    <location>
        <position position="143"/>
    </location>
    <ligand>
        <name>CoA</name>
        <dbReference type="ChEBI" id="CHEBI:57287"/>
    </ligand>
</feature>
<evidence type="ECO:0000256" key="10">
    <source>
        <dbReference type="ARBA" id="ARBA00049556"/>
    </source>
</evidence>
<evidence type="ECO:0000259" key="14">
    <source>
        <dbReference type="Pfam" id="PF02737"/>
    </source>
</evidence>
<comment type="caution">
    <text evidence="15">The sequence shown here is derived from an EMBL/GenBank/DDBJ whole genome shotgun (WGS) entry which is preliminary data.</text>
</comment>
<dbReference type="Gene3D" id="3.40.50.720">
    <property type="entry name" value="NAD(P)-binding Rossmann-like Domain"/>
    <property type="match status" value="1"/>
</dbReference>
<organism evidence="15 16">
    <name type="scientific">Ramazzottius varieornatus</name>
    <name type="common">Water bear</name>
    <name type="synonym">Tardigrade</name>
    <dbReference type="NCBI Taxonomy" id="947166"/>
    <lineage>
        <taxon>Eukaryota</taxon>
        <taxon>Metazoa</taxon>
        <taxon>Ecdysozoa</taxon>
        <taxon>Tardigrada</taxon>
        <taxon>Eutardigrada</taxon>
        <taxon>Parachela</taxon>
        <taxon>Hypsibioidea</taxon>
        <taxon>Ramazzottiidae</taxon>
        <taxon>Ramazzottius</taxon>
    </lineage>
</organism>
<comment type="pathway">
    <text evidence="2">Lipid metabolism; fatty acid beta-oxidation.</text>
</comment>
<dbReference type="PANTHER" id="PTHR43561">
    <property type="match status" value="1"/>
</dbReference>
<protein>
    <recommendedName>
        <fullName evidence="4">3-hydroxyacyl-CoA dehydrogenase</fullName>
        <ecNumber evidence="4">1.1.1.35</ecNumber>
    </recommendedName>
</protein>
<dbReference type="InterPro" id="IPR006108">
    <property type="entry name" value="3HC_DH_C"/>
</dbReference>
<evidence type="ECO:0000256" key="2">
    <source>
        <dbReference type="ARBA" id="ARBA00005005"/>
    </source>
</evidence>
<dbReference type="InterPro" id="IPR013328">
    <property type="entry name" value="6PGD_dom2"/>
</dbReference>
<keyword evidence="5" id="KW-0276">Fatty acid metabolism</keyword>